<evidence type="ECO:0000256" key="7">
    <source>
        <dbReference type="RuleBase" id="RU004326"/>
    </source>
</evidence>
<protein>
    <submittedName>
        <fullName evidence="12">Phosphomannomutase</fullName>
    </submittedName>
</protein>
<keyword evidence="4 7" id="KW-0479">Metal-binding</keyword>
<feature type="domain" description="Alpha-D-phosphohexomutase alpha/beta/alpha" evidence="9">
    <location>
        <begin position="5"/>
        <end position="126"/>
    </location>
</feature>
<sequence>MNMTCFKAYDIRGRIGETLDGDIARRIGAAFAHVMIDTSAPLQRVVVGHDCRESSPALSAALIEGLRGQGADVLDLGLAGTEEVYFATAHLGAAGGIEVTASHNPQDYNGMKLVGPGSRPIDPATELVAIRTAAQAGDLPVAGRKGTCESVSVREAYAACICDFVDARALRPMRIVVNAGNGTAGPAFDAIAAELRRRGAPLTFVRINHEPDGRFPNGVPNPLLPENRAMTAEPVIAQWAELGVAWDGDFDRCFLFDETGAFVDGEYVVSLLAESFLAGETGAAIVHDPRIVWNTRSAIARHGGRAITSRTGHAFMKARMREVNAIYGGEMSAHHYFRDFSYCDSGMIPWLKVVESLSRTGRSLGQAVGKMRAEFPSSGEINFTVVDPAATIAAIVAQLGPQAREIDALDGASLEFADWRMNLRASNTEPLLRLNVETRGNRVLLEERVGNLSELINRLSVN</sequence>
<dbReference type="Pfam" id="PF02880">
    <property type="entry name" value="PGM_PMM_III"/>
    <property type="match status" value="1"/>
</dbReference>
<evidence type="ECO:0000256" key="1">
    <source>
        <dbReference type="ARBA" id="ARBA00001946"/>
    </source>
</evidence>
<dbReference type="Gene3D" id="3.40.120.10">
    <property type="entry name" value="Alpha-D-Glucose-1,6-Bisphosphate, subunit A, domain 3"/>
    <property type="match status" value="3"/>
</dbReference>
<organism evidence="12 13">
    <name type="scientific">Rhodovulum bhavnagarense</name>
    <dbReference type="NCBI Taxonomy" id="992286"/>
    <lineage>
        <taxon>Bacteria</taxon>
        <taxon>Pseudomonadati</taxon>
        <taxon>Pseudomonadota</taxon>
        <taxon>Alphaproteobacteria</taxon>
        <taxon>Rhodobacterales</taxon>
        <taxon>Paracoccaceae</taxon>
        <taxon>Rhodovulum</taxon>
    </lineage>
</organism>
<dbReference type="Pfam" id="PF02879">
    <property type="entry name" value="PGM_PMM_II"/>
    <property type="match status" value="1"/>
</dbReference>
<feature type="domain" description="Alpha-D-phosphohexomutase alpha/beta/alpha" evidence="11">
    <location>
        <begin position="264"/>
        <end position="370"/>
    </location>
</feature>
<dbReference type="GO" id="GO:0000287">
    <property type="term" value="F:magnesium ion binding"/>
    <property type="evidence" value="ECO:0007669"/>
    <property type="project" value="InterPro"/>
</dbReference>
<evidence type="ECO:0000259" key="10">
    <source>
        <dbReference type="Pfam" id="PF02879"/>
    </source>
</evidence>
<evidence type="ECO:0000313" key="12">
    <source>
        <dbReference type="EMBL" id="TCP58378.1"/>
    </source>
</evidence>
<dbReference type="InterPro" id="IPR005843">
    <property type="entry name" value="A-D-PHexomutase_C"/>
</dbReference>
<dbReference type="InterPro" id="IPR005845">
    <property type="entry name" value="A-D-PHexomutase_a/b/a-II"/>
</dbReference>
<dbReference type="CDD" id="cd03089">
    <property type="entry name" value="PMM_PGM"/>
    <property type="match status" value="1"/>
</dbReference>
<dbReference type="InterPro" id="IPR016055">
    <property type="entry name" value="A-D-PHexomutase_a/b/a-I/II/III"/>
</dbReference>
<dbReference type="PRINTS" id="PR00509">
    <property type="entry name" value="PGMPMM"/>
</dbReference>
<evidence type="ECO:0000256" key="6">
    <source>
        <dbReference type="ARBA" id="ARBA00023235"/>
    </source>
</evidence>
<dbReference type="Pfam" id="PF02878">
    <property type="entry name" value="PGM_PMM_I"/>
    <property type="match status" value="1"/>
</dbReference>
<name>A0A4R2R8N3_9RHOB</name>
<dbReference type="InterPro" id="IPR005844">
    <property type="entry name" value="A-D-PHexomutase_a/b/a-I"/>
</dbReference>
<feature type="domain" description="Alpha-D-phosphohexomutase alpha/beta/alpha" evidence="10">
    <location>
        <begin position="156"/>
        <end position="260"/>
    </location>
</feature>
<keyword evidence="6" id="KW-0413">Isomerase</keyword>
<keyword evidence="5 7" id="KW-0460">Magnesium</keyword>
<dbReference type="PROSITE" id="PS00710">
    <property type="entry name" value="PGM_PMM"/>
    <property type="match status" value="1"/>
</dbReference>
<evidence type="ECO:0000256" key="2">
    <source>
        <dbReference type="ARBA" id="ARBA00010231"/>
    </source>
</evidence>
<dbReference type="Proteomes" id="UP000295050">
    <property type="component" value="Unassembled WGS sequence"/>
</dbReference>
<dbReference type="GO" id="GO:0005975">
    <property type="term" value="P:carbohydrate metabolic process"/>
    <property type="evidence" value="ECO:0007669"/>
    <property type="project" value="InterPro"/>
</dbReference>
<keyword evidence="13" id="KW-1185">Reference proteome</keyword>
<reference evidence="12 13" key="1">
    <citation type="submission" date="2019-03" db="EMBL/GenBank/DDBJ databases">
        <title>Genomic Encyclopedia of Type Strains, Phase IV (KMG-IV): sequencing the most valuable type-strain genomes for metagenomic binning, comparative biology and taxonomic classification.</title>
        <authorList>
            <person name="Goeker M."/>
        </authorList>
    </citation>
    <scope>NUCLEOTIDE SEQUENCE [LARGE SCALE GENOMIC DNA]</scope>
    <source>
        <strain evidence="12 13">DSM 24766</strain>
    </source>
</reference>
<comment type="caution">
    <text evidence="12">The sequence shown here is derived from an EMBL/GenBank/DDBJ whole genome shotgun (WGS) entry which is preliminary data.</text>
</comment>
<dbReference type="PANTHER" id="PTHR43771:SF1">
    <property type="entry name" value="PHOSPHOMANNOMUTASE"/>
    <property type="match status" value="1"/>
</dbReference>
<accession>A0A4R2R8N3</accession>
<dbReference type="SUPFAM" id="SSF53738">
    <property type="entry name" value="Phosphoglucomutase, first 3 domains"/>
    <property type="match status" value="3"/>
</dbReference>
<comment type="cofactor">
    <cofactor evidence="1">
        <name>Mg(2+)</name>
        <dbReference type="ChEBI" id="CHEBI:18420"/>
    </cofactor>
</comment>
<evidence type="ECO:0000259" key="11">
    <source>
        <dbReference type="Pfam" id="PF02880"/>
    </source>
</evidence>
<feature type="domain" description="Alpha-D-phosphohexomutase C-terminal" evidence="8">
    <location>
        <begin position="380"/>
        <end position="444"/>
    </location>
</feature>
<dbReference type="InterPro" id="IPR016066">
    <property type="entry name" value="A-D-PHexomutase_CS"/>
</dbReference>
<evidence type="ECO:0000313" key="13">
    <source>
        <dbReference type="Proteomes" id="UP000295050"/>
    </source>
</evidence>
<dbReference type="OrthoDB" id="9803322at2"/>
<keyword evidence="3" id="KW-0597">Phosphoprotein</keyword>
<evidence type="ECO:0000259" key="9">
    <source>
        <dbReference type="Pfam" id="PF02878"/>
    </source>
</evidence>
<evidence type="ECO:0000256" key="5">
    <source>
        <dbReference type="ARBA" id="ARBA00022842"/>
    </source>
</evidence>
<proteinExistence type="inferred from homology"/>
<dbReference type="Gene3D" id="3.30.310.50">
    <property type="entry name" value="Alpha-D-phosphohexomutase, C-terminal domain"/>
    <property type="match status" value="1"/>
</dbReference>
<dbReference type="PANTHER" id="PTHR43771">
    <property type="entry name" value="PHOSPHOMANNOMUTASE"/>
    <property type="match status" value="1"/>
</dbReference>
<dbReference type="InterPro" id="IPR036900">
    <property type="entry name" value="A-D-PHexomutase_C_sf"/>
</dbReference>
<dbReference type="InterPro" id="IPR005846">
    <property type="entry name" value="A-D-PHexomutase_a/b/a-III"/>
</dbReference>
<dbReference type="RefSeq" id="WP_132953338.1">
    <property type="nucleotide sequence ID" value="NZ_SLXU01000030.1"/>
</dbReference>
<evidence type="ECO:0000256" key="3">
    <source>
        <dbReference type="ARBA" id="ARBA00022553"/>
    </source>
</evidence>
<gene>
    <name evidence="12" type="ORF">EV663_1301</name>
</gene>
<evidence type="ECO:0000256" key="4">
    <source>
        <dbReference type="ARBA" id="ARBA00022723"/>
    </source>
</evidence>
<dbReference type="SUPFAM" id="SSF55957">
    <property type="entry name" value="Phosphoglucomutase, C-terminal domain"/>
    <property type="match status" value="1"/>
</dbReference>
<dbReference type="EMBL" id="SLXU01000030">
    <property type="protein sequence ID" value="TCP58378.1"/>
    <property type="molecule type" value="Genomic_DNA"/>
</dbReference>
<dbReference type="AlphaFoldDB" id="A0A4R2R8N3"/>
<evidence type="ECO:0000259" key="8">
    <source>
        <dbReference type="Pfam" id="PF00408"/>
    </source>
</evidence>
<dbReference type="Pfam" id="PF00408">
    <property type="entry name" value="PGM_PMM_IV"/>
    <property type="match status" value="1"/>
</dbReference>
<comment type="similarity">
    <text evidence="2 7">Belongs to the phosphohexose mutase family.</text>
</comment>
<dbReference type="GO" id="GO:0016868">
    <property type="term" value="F:intramolecular phosphotransferase activity"/>
    <property type="evidence" value="ECO:0007669"/>
    <property type="project" value="InterPro"/>
</dbReference>
<dbReference type="InterPro" id="IPR005841">
    <property type="entry name" value="Alpha-D-phosphohexomutase_SF"/>
</dbReference>